<proteinExistence type="predicted"/>
<dbReference type="EMBL" id="VVIM01000007">
    <property type="protein sequence ID" value="KAB0796983.1"/>
    <property type="molecule type" value="Genomic_DNA"/>
</dbReference>
<organism evidence="1 2">
    <name type="scientific">Photinus pyralis</name>
    <name type="common">Common eastern firefly</name>
    <name type="synonym">Lampyris pyralis</name>
    <dbReference type="NCBI Taxonomy" id="7054"/>
    <lineage>
        <taxon>Eukaryota</taxon>
        <taxon>Metazoa</taxon>
        <taxon>Ecdysozoa</taxon>
        <taxon>Arthropoda</taxon>
        <taxon>Hexapoda</taxon>
        <taxon>Insecta</taxon>
        <taxon>Pterygota</taxon>
        <taxon>Neoptera</taxon>
        <taxon>Endopterygota</taxon>
        <taxon>Coleoptera</taxon>
        <taxon>Polyphaga</taxon>
        <taxon>Elateriformia</taxon>
        <taxon>Elateroidea</taxon>
        <taxon>Lampyridae</taxon>
        <taxon>Lampyrinae</taxon>
        <taxon>Photinus</taxon>
    </lineage>
</organism>
<protein>
    <recommendedName>
        <fullName evidence="3">NTF2 domain-containing protein</fullName>
    </recommendedName>
</protein>
<comment type="caution">
    <text evidence="1">The sequence shown here is derived from an EMBL/GenBank/DDBJ whole genome shotgun (WGS) entry which is preliminary data.</text>
</comment>
<evidence type="ECO:0000313" key="1">
    <source>
        <dbReference type="EMBL" id="KAB0796983.1"/>
    </source>
</evidence>
<reference evidence="1 2" key="1">
    <citation type="journal article" date="2018" name="Elife">
        <title>Firefly genomes illuminate parallel origins of bioluminescence in beetles.</title>
        <authorList>
            <person name="Fallon T.R."/>
            <person name="Lower S.E."/>
            <person name="Chang C.H."/>
            <person name="Bessho-Uehara M."/>
            <person name="Martin G.J."/>
            <person name="Bewick A.J."/>
            <person name="Behringer M."/>
            <person name="Debat H.J."/>
            <person name="Wong I."/>
            <person name="Day J.C."/>
            <person name="Suvorov A."/>
            <person name="Silva C.J."/>
            <person name="Stanger-Hall K.F."/>
            <person name="Hall D.W."/>
            <person name="Schmitz R.J."/>
            <person name="Nelson D.R."/>
            <person name="Lewis S.M."/>
            <person name="Shigenobu S."/>
            <person name="Bybee S.M."/>
            <person name="Larracuente A.M."/>
            <person name="Oba Y."/>
            <person name="Weng J.K."/>
        </authorList>
    </citation>
    <scope>NUCLEOTIDE SEQUENCE [LARGE SCALE GENOMIC DNA]</scope>
    <source>
        <strain evidence="1">1611_PpyrPB1</strain>
        <tissue evidence="1">Whole body</tissue>
    </source>
</reference>
<dbReference type="PANTHER" id="PTHR21084">
    <property type="entry name" value="DENSE INCISORS"/>
    <property type="match status" value="1"/>
</dbReference>
<dbReference type="FunCoup" id="A0A5N4AI66">
    <property type="interactions" value="945"/>
</dbReference>
<dbReference type="PANTHER" id="PTHR21084:SF1">
    <property type="entry name" value="DENSE INCISORS"/>
    <property type="match status" value="1"/>
</dbReference>
<keyword evidence="2" id="KW-1185">Reference proteome</keyword>
<name>A0A5N4AI66_PHOPY</name>
<accession>A0A5N4AI66</accession>
<evidence type="ECO:0008006" key="3">
    <source>
        <dbReference type="Google" id="ProtNLM"/>
    </source>
</evidence>
<sequence length="303" mass="34110">MDNEHSSGIKQILSQLGDEELWGLTRTVTGGLLQDKIQSREEALLAIINYSPDFKSILKRKVVTRELLFSYLHQNRIPVVMPISKDEIIGIICSHWNSKKTAQSRPATIQSVYHSSTVQQLQNDQSTQNDVIVQQSTQIQNGQQSGQLDVNFLALKFTEWFYTMLNSTEPIAHDHFWNDSKLKVNLLSPNGDSTEEIVYGPAVISQTLFKIKTEHNLYFNPNCLNDGVQGRVDPHGLVAVLACGTLHVNSVCVGVFEQVFMLARDPFLENNWKIKTTELNLRSKENVQGPPKLCDSSLTNALM</sequence>
<dbReference type="SUPFAM" id="SSF54427">
    <property type="entry name" value="NTF2-like"/>
    <property type="match status" value="1"/>
</dbReference>
<evidence type="ECO:0000313" key="2">
    <source>
        <dbReference type="Proteomes" id="UP000327044"/>
    </source>
</evidence>
<dbReference type="InterPro" id="IPR032710">
    <property type="entry name" value="NTF2-like_dom_sf"/>
</dbReference>
<dbReference type="AlphaFoldDB" id="A0A5N4AI66"/>
<dbReference type="InterPro" id="IPR026698">
    <property type="entry name" value="UPF_C3orf38"/>
</dbReference>
<gene>
    <name evidence="1" type="ORF">PPYR_11044</name>
</gene>
<dbReference type="InParanoid" id="A0A5N4AI66"/>
<dbReference type="Pfam" id="PF15008">
    <property type="entry name" value="DUF4518"/>
    <property type="match status" value="1"/>
</dbReference>
<dbReference type="OrthoDB" id="6407068at2759"/>
<dbReference type="Proteomes" id="UP000327044">
    <property type="component" value="Unassembled WGS sequence"/>
</dbReference>